<keyword evidence="1" id="KW-0472">Membrane</keyword>
<dbReference type="Proteomes" id="UP000178599">
    <property type="component" value="Unassembled WGS sequence"/>
</dbReference>
<dbReference type="EMBL" id="MHLE01000001">
    <property type="protein sequence ID" value="OGZ03443.1"/>
    <property type="molecule type" value="Genomic_DNA"/>
</dbReference>
<protein>
    <recommendedName>
        <fullName evidence="2">DUF8128 domain-containing protein</fullName>
    </recommendedName>
</protein>
<dbReference type="Pfam" id="PF26449">
    <property type="entry name" value="DUF8128"/>
    <property type="match status" value="1"/>
</dbReference>
<proteinExistence type="predicted"/>
<accession>A0A1G2CPX2</accession>
<reference evidence="3 4" key="1">
    <citation type="journal article" date="2016" name="Nat. Commun.">
        <title>Thousands of microbial genomes shed light on interconnected biogeochemical processes in an aquifer system.</title>
        <authorList>
            <person name="Anantharaman K."/>
            <person name="Brown C.T."/>
            <person name="Hug L.A."/>
            <person name="Sharon I."/>
            <person name="Castelle C.J."/>
            <person name="Probst A.J."/>
            <person name="Thomas B.C."/>
            <person name="Singh A."/>
            <person name="Wilkins M.J."/>
            <person name="Karaoz U."/>
            <person name="Brodie E.L."/>
            <person name="Williams K.H."/>
            <person name="Hubbard S.S."/>
            <person name="Banfield J.F."/>
        </authorList>
    </citation>
    <scope>NUCLEOTIDE SEQUENCE [LARGE SCALE GENOMIC DNA]</scope>
</reference>
<keyword evidence="1" id="KW-1133">Transmembrane helix</keyword>
<feature type="transmembrane region" description="Helical" evidence="1">
    <location>
        <begin position="20"/>
        <end position="41"/>
    </location>
</feature>
<name>A0A1G2CPX2_9BACT</name>
<keyword evidence="1" id="KW-0812">Transmembrane</keyword>
<dbReference type="InterPro" id="IPR058441">
    <property type="entry name" value="DUF8128"/>
</dbReference>
<evidence type="ECO:0000256" key="1">
    <source>
        <dbReference type="SAM" id="Phobius"/>
    </source>
</evidence>
<comment type="caution">
    <text evidence="3">The sequence shown here is derived from an EMBL/GenBank/DDBJ whole genome shotgun (WGS) entry which is preliminary data.</text>
</comment>
<gene>
    <name evidence="3" type="ORF">A2390_00725</name>
</gene>
<evidence type="ECO:0000259" key="2">
    <source>
        <dbReference type="Pfam" id="PF26449"/>
    </source>
</evidence>
<evidence type="ECO:0000313" key="4">
    <source>
        <dbReference type="Proteomes" id="UP000178599"/>
    </source>
</evidence>
<organism evidence="3 4">
    <name type="scientific">Candidatus Liptonbacteria bacterium RIFOXYB1_FULL_36_10</name>
    <dbReference type="NCBI Taxonomy" id="1798654"/>
    <lineage>
        <taxon>Bacteria</taxon>
        <taxon>Candidatus Liptoniibacteriota</taxon>
    </lineage>
</organism>
<evidence type="ECO:0000313" key="3">
    <source>
        <dbReference type="EMBL" id="OGZ03443.1"/>
    </source>
</evidence>
<feature type="domain" description="DUF8128" evidence="2">
    <location>
        <begin position="92"/>
        <end position="420"/>
    </location>
</feature>
<sequence length="442" mass="52288">MESEVIKSILSSFTFSFYLTWWIILPLVLFFVFKDVWFFYIRTLFIRKIKWVILEIKVPRNILKTPKAMEQVFASLYASYSFGMSIWDRIWDGKVEPYFSFELVGNEKGIFFYVRIPDDKRNLVEAAIYSQFPDAEIEETEDYVETLPEVLPNKTYDIWGTDLIYVRDYLYPIKTYLKFEEDIDERRIDPISSITEVMSKLKDGEHLWMQYLISPTGSPSGKEIVKEGKELVESLIKGKKPKKPAGKMSQWIDGTLEFLKNLISGFWKYPEWSKKGEEKENGKEFVDLAKMTKGVRDIVEGIESKVSKLSFDTVIRFVYIDRRDSFSPMNVSATFGFFQQFSTQDMNSLKPGSTKTLYNNIWARLFPFWKKFLMNYKKRRVYDWYRTRRFGKYNKIRKEDFPILCTEELATLYHFPIEMVEAPSLRRLSSKKGEPPVGLPLK</sequence>
<dbReference type="AlphaFoldDB" id="A0A1G2CPX2"/>